<evidence type="ECO:0000256" key="1">
    <source>
        <dbReference type="SAM" id="MobiDB-lite"/>
    </source>
</evidence>
<keyword evidence="2" id="KW-0812">Transmembrane</keyword>
<feature type="signal peptide" evidence="3">
    <location>
        <begin position="1"/>
        <end position="32"/>
    </location>
</feature>
<feature type="transmembrane region" description="Helical" evidence="2">
    <location>
        <begin position="412"/>
        <end position="433"/>
    </location>
</feature>
<keyword evidence="2" id="KW-1133">Transmembrane helix</keyword>
<dbReference type="Proteomes" id="UP000199504">
    <property type="component" value="Unassembled WGS sequence"/>
</dbReference>
<feature type="compositionally biased region" description="Gly residues" evidence="1">
    <location>
        <begin position="390"/>
        <end position="402"/>
    </location>
</feature>
<keyword evidence="5" id="KW-1185">Reference proteome</keyword>
<evidence type="ECO:0000256" key="3">
    <source>
        <dbReference type="SAM" id="SignalP"/>
    </source>
</evidence>
<feature type="chain" id="PRO_5008705799" description="LPXTG-motif cell wall anchor domain-containing protein" evidence="3">
    <location>
        <begin position="33"/>
        <end position="450"/>
    </location>
</feature>
<name>A0A1C4VEA3_9ACTN</name>
<keyword evidence="2" id="KW-0472">Membrane</keyword>
<evidence type="ECO:0000256" key="2">
    <source>
        <dbReference type="SAM" id="Phobius"/>
    </source>
</evidence>
<dbReference type="PROSITE" id="PS51318">
    <property type="entry name" value="TAT"/>
    <property type="match status" value="1"/>
</dbReference>
<sequence>MIFVNRSALARAGAAALLAVGGLAVATTPAAAAPAPTVPAPAGAAAGGEADLALVPLSTKLAVGVREARAKPFKFTVDNTRGAADARDVTYTVDISNLDPDRVGYLLDPDCAVARDGDSFTCPLGDLAGGTSEDFAIPLFSTGGRGDAGSLTVTIGSATADQELGDNTVDLDIEVTEAGYDLTAWAQDVYADAVVDGDDAGENALRGVRPGDTAPLDWLVYNAGSRATTGVFYGITLPAGVTFAELPAGCVRQEIGGLAQAFCQDDAVVLRPGEFYTDTVRVTVDARVDDPVLRIGNLFAVGLDGVSAGRAKEQPRVATKAQRRALAEVDEGDNSTVFDVFVDLSAEPTPGPTGQPTPTPTATATPTTAPTASPTVAPTGQPSASATTPGAGGDGGGSGSDDGGLPVTGVQAGLIGGIGLAVLAAGAALLLLARRRRVVLVTPGDETPTD</sequence>
<dbReference type="EMBL" id="FMCX01000001">
    <property type="protein sequence ID" value="SCE82343.1"/>
    <property type="molecule type" value="Genomic_DNA"/>
</dbReference>
<organism evidence="4 5">
    <name type="scientific">Micromonospora mirobrigensis</name>
    <dbReference type="NCBI Taxonomy" id="262898"/>
    <lineage>
        <taxon>Bacteria</taxon>
        <taxon>Bacillati</taxon>
        <taxon>Actinomycetota</taxon>
        <taxon>Actinomycetes</taxon>
        <taxon>Micromonosporales</taxon>
        <taxon>Micromonosporaceae</taxon>
        <taxon>Micromonospora</taxon>
    </lineage>
</organism>
<feature type="region of interest" description="Disordered" evidence="1">
    <location>
        <begin position="344"/>
        <end position="404"/>
    </location>
</feature>
<dbReference type="OrthoDB" id="3405549at2"/>
<evidence type="ECO:0008006" key="6">
    <source>
        <dbReference type="Google" id="ProtNLM"/>
    </source>
</evidence>
<dbReference type="STRING" id="262898.GA0070564_1011151"/>
<evidence type="ECO:0000313" key="4">
    <source>
        <dbReference type="EMBL" id="SCE82343.1"/>
    </source>
</evidence>
<gene>
    <name evidence="4" type="ORF">GA0070564_1011151</name>
</gene>
<keyword evidence="3" id="KW-0732">Signal</keyword>
<dbReference type="RefSeq" id="WP_091603458.1">
    <property type="nucleotide sequence ID" value="NZ_FMCX01000001.1"/>
</dbReference>
<accession>A0A1C4VEA3</accession>
<feature type="compositionally biased region" description="Pro residues" evidence="1">
    <location>
        <begin position="349"/>
        <end position="359"/>
    </location>
</feature>
<feature type="compositionally biased region" description="Low complexity" evidence="1">
    <location>
        <begin position="360"/>
        <end position="389"/>
    </location>
</feature>
<dbReference type="InterPro" id="IPR006311">
    <property type="entry name" value="TAT_signal"/>
</dbReference>
<reference evidence="5" key="1">
    <citation type="submission" date="2016-06" db="EMBL/GenBank/DDBJ databases">
        <authorList>
            <person name="Varghese N."/>
            <person name="Submissions Spin"/>
        </authorList>
    </citation>
    <scope>NUCLEOTIDE SEQUENCE [LARGE SCALE GENOMIC DNA]</scope>
    <source>
        <strain evidence="5">DSM 44830</strain>
    </source>
</reference>
<proteinExistence type="predicted"/>
<evidence type="ECO:0000313" key="5">
    <source>
        <dbReference type="Proteomes" id="UP000199504"/>
    </source>
</evidence>
<dbReference type="AlphaFoldDB" id="A0A1C4VEA3"/>
<protein>
    <recommendedName>
        <fullName evidence="6">LPXTG-motif cell wall anchor domain-containing protein</fullName>
    </recommendedName>
</protein>